<evidence type="ECO:0000313" key="1">
    <source>
        <dbReference type="EMBL" id="OMP06467.1"/>
    </source>
</evidence>
<proteinExistence type="predicted"/>
<keyword evidence="2" id="KW-1185">Reference proteome</keyword>
<dbReference type="EMBL" id="AWWV01004908">
    <property type="protein sequence ID" value="OMP06467.1"/>
    <property type="molecule type" value="Genomic_DNA"/>
</dbReference>
<dbReference type="Proteomes" id="UP000188268">
    <property type="component" value="Unassembled WGS sequence"/>
</dbReference>
<gene>
    <name evidence="1" type="ORF">CCACVL1_01559</name>
</gene>
<accession>A0A1R3KH93</accession>
<organism evidence="1 2">
    <name type="scientific">Corchorus capsularis</name>
    <name type="common">Jute</name>
    <dbReference type="NCBI Taxonomy" id="210143"/>
    <lineage>
        <taxon>Eukaryota</taxon>
        <taxon>Viridiplantae</taxon>
        <taxon>Streptophyta</taxon>
        <taxon>Embryophyta</taxon>
        <taxon>Tracheophyta</taxon>
        <taxon>Spermatophyta</taxon>
        <taxon>Magnoliopsida</taxon>
        <taxon>eudicotyledons</taxon>
        <taxon>Gunneridae</taxon>
        <taxon>Pentapetalae</taxon>
        <taxon>rosids</taxon>
        <taxon>malvids</taxon>
        <taxon>Malvales</taxon>
        <taxon>Malvaceae</taxon>
        <taxon>Grewioideae</taxon>
        <taxon>Apeibeae</taxon>
        <taxon>Corchorus</taxon>
    </lineage>
</organism>
<protein>
    <submittedName>
        <fullName evidence="1">Uncharacterized protein</fullName>
    </submittedName>
</protein>
<reference evidence="1 2" key="1">
    <citation type="submission" date="2013-09" db="EMBL/GenBank/DDBJ databases">
        <title>Corchorus capsularis genome sequencing.</title>
        <authorList>
            <person name="Alam M."/>
            <person name="Haque M.S."/>
            <person name="Islam M.S."/>
            <person name="Emdad E.M."/>
            <person name="Islam M.M."/>
            <person name="Ahmed B."/>
            <person name="Halim A."/>
            <person name="Hossen Q.M.M."/>
            <person name="Hossain M.Z."/>
            <person name="Ahmed R."/>
            <person name="Khan M.M."/>
            <person name="Islam R."/>
            <person name="Rashid M.M."/>
            <person name="Khan S.A."/>
            <person name="Rahman M.S."/>
            <person name="Alam M."/>
        </authorList>
    </citation>
    <scope>NUCLEOTIDE SEQUENCE [LARGE SCALE GENOMIC DNA]</scope>
    <source>
        <strain evidence="2">cv. CVL-1</strain>
        <tissue evidence="1">Whole seedling</tissue>
    </source>
</reference>
<dbReference type="AlphaFoldDB" id="A0A1R3KH93"/>
<evidence type="ECO:0000313" key="2">
    <source>
        <dbReference type="Proteomes" id="UP000188268"/>
    </source>
</evidence>
<comment type="caution">
    <text evidence="1">The sequence shown here is derived from an EMBL/GenBank/DDBJ whole genome shotgun (WGS) entry which is preliminary data.</text>
</comment>
<sequence>MAKLIKGNRGKERLIRAIR</sequence>
<name>A0A1R3KH93_COCAP</name>